<dbReference type="PANTHER" id="PTHR34203:SF15">
    <property type="entry name" value="SLL1173 PROTEIN"/>
    <property type="match status" value="1"/>
</dbReference>
<dbReference type="GO" id="GO:0032259">
    <property type="term" value="P:methylation"/>
    <property type="evidence" value="ECO:0007669"/>
    <property type="project" value="UniProtKB-KW"/>
</dbReference>
<comment type="caution">
    <text evidence="2">The sequence shown here is derived from an EMBL/GenBank/DDBJ whole genome shotgun (WGS) entry which is preliminary data.</text>
</comment>
<accession>A0ABV6YQT0</accession>
<protein>
    <submittedName>
        <fullName evidence="2">FkbM family methyltransferase</fullName>
        <ecNumber evidence="2">2.1.1.-</ecNumber>
    </submittedName>
</protein>
<dbReference type="NCBIfam" id="TIGR01444">
    <property type="entry name" value="fkbM_fam"/>
    <property type="match status" value="1"/>
</dbReference>
<keyword evidence="3" id="KW-1185">Reference proteome</keyword>
<keyword evidence="2" id="KW-0808">Transferase</keyword>
<gene>
    <name evidence="2" type="ORF">ACFL27_00035</name>
</gene>
<evidence type="ECO:0000313" key="2">
    <source>
        <dbReference type="EMBL" id="MFC1848570.1"/>
    </source>
</evidence>
<proteinExistence type="predicted"/>
<evidence type="ECO:0000313" key="3">
    <source>
        <dbReference type="Proteomes" id="UP001594351"/>
    </source>
</evidence>
<name>A0ABV6YQT0_UNCC1</name>
<dbReference type="InterPro" id="IPR029063">
    <property type="entry name" value="SAM-dependent_MTases_sf"/>
</dbReference>
<dbReference type="InterPro" id="IPR052514">
    <property type="entry name" value="SAM-dependent_MTase"/>
</dbReference>
<dbReference type="Gene3D" id="3.40.50.150">
    <property type="entry name" value="Vaccinia Virus protein VP39"/>
    <property type="match status" value="1"/>
</dbReference>
<dbReference type="Proteomes" id="UP001594351">
    <property type="component" value="Unassembled WGS sequence"/>
</dbReference>
<organism evidence="2 3">
    <name type="scientific">candidate division CSSED10-310 bacterium</name>
    <dbReference type="NCBI Taxonomy" id="2855610"/>
    <lineage>
        <taxon>Bacteria</taxon>
        <taxon>Bacteria division CSSED10-310</taxon>
    </lineage>
</organism>
<dbReference type="SUPFAM" id="SSF53335">
    <property type="entry name" value="S-adenosyl-L-methionine-dependent methyltransferases"/>
    <property type="match status" value="1"/>
</dbReference>
<reference evidence="2 3" key="1">
    <citation type="submission" date="2024-09" db="EMBL/GenBank/DDBJ databases">
        <title>Laminarin stimulates single cell rates of sulfate reduction while oxygen inhibits transcriptomic activity in coastal marine sediment.</title>
        <authorList>
            <person name="Lindsay M."/>
            <person name="Orcutt B."/>
            <person name="Emerson D."/>
            <person name="Stepanauskas R."/>
            <person name="D'Angelo T."/>
        </authorList>
    </citation>
    <scope>NUCLEOTIDE SEQUENCE [LARGE SCALE GENOMIC DNA]</scope>
    <source>
        <strain evidence="2">SAG AM-311-K15</strain>
    </source>
</reference>
<feature type="domain" description="Methyltransferase FkbM" evidence="1">
    <location>
        <begin position="37"/>
        <end position="193"/>
    </location>
</feature>
<dbReference type="PANTHER" id="PTHR34203">
    <property type="entry name" value="METHYLTRANSFERASE, FKBM FAMILY PROTEIN"/>
    <property type="match status" value="1"/>
</dbReference>
<dbReference type="InterPro" id="IPR006342">
    <property type="entry name" value="FkbM_mtfrase"/>
</dbReference>
<dbReference type="Pfam" id="PF05050">
    <property type="entry name" value="Methyltransf_21"/>
    <property type="match status" value="1"/>
</dbReference>
<dbReference type="EC" id="2.1.1.-" evidence="2"/>
<keyword evidence="2" id="KW-0489">Methyltransferase</keyword>
<sequence length="226" mass="25732">MSTPSGMDRNEYYDRQAAEVLKQVLSPRSNCIDIGCCEGLYLKLFLKYSPNAQHYAFEPILYYANKLRQAFPNVQVFNLALSDKSGEAPFYVVPSNPGLSSLSSRPLIDPDAVREEVKIRTERLDSIIPPQEKIDLIKIDVEGAEGFVFSGGMDTIRRNKPFIIFEHGGLSSEAFGIMSEEIYDILVEQCGLRISLMKDWMCKKPSMTKKTFIESRNDYFLAYPRE</sequence>
<evidence type="ECO:0000259" key="1">
    <source>
        <dbReference type="Pfam" id="PF05050"/>
    </source>
</evidence>
<dbReference type="EMBL" id="JBHPBY010000001">
    <property type="protein sequence ID" value="MFC1848570.1"/>
    <property type="molecule type" value="Genomic_DNA"/>
</dbReference>
<dbReference type="GO" id="GO:0008168">
    <property type="term" value="F:methyltransferase activity"/>
    <property type="evidence" value="ECO:0007669"/>
    <property type="project" value="UniProtKB-KW"/>
</dbReference>